<dbReference type="EMBL" id="CAWYQH010000001">
    <property type="protein sequence ID" value="CAK8671470.1"/>
    <property type="molecule type" value="Genomic_DNA"/>
</dbReference>
<evidence type="ECO:0000313" key="2">
    <source>
        <dbReference type="EMBL" id="CAK8671470.1"/>
    </source>
</evidence>
<keyword evidence="1" id="KW-1133">Transmembrane helix</keyword>
<evidence type="ECO:0000313" key="3">
    <source>
        <dbReference type="Proteomes" id="UP001642483"/>
    </source>
</evidence>
<gene>
    <name evidence="2" type="ORF">CVLEPA_LOCUS531</name>
</gene>
<reference evidence="2 3" key="1">
    <citation type="submission" date="2024-02" db="EMBL/GenBank/DDBJ databases">
        <authorList>
            <person name="Daric V."/>
            <person name="Darras S."/>
        </authorList>
    </citation>
    <scope>NUCLEOTIDE SEQUENCE [LARGE SCALE GENOMIC DNA]</scope>
</reference>
<accession>A0ABP0EVP2</accession>
<name>A0ABP0EVP2_CLALP</name>
<proteinExistence type="predicted"/>
<keyword evidence="1" id="KW-0472">Membrane</keyword>
<keyword evidence="3" id="KW-1185">Reference proteome</keyword>
<organism evidence="2 3">
    <name type="scientific">Clavelina lepadiformis</name>
    <name type="common">Light-bulb sea squirt</name>
    <name type="synonym">Ascidia lepadiformis</name>
    <dbReference type="NCBI Taxonomy" id="159417"/>
    <lineage>
        <taxon>Eukaryota</taxon>
        <taxon>Metazoa</taxon>
        <taxon>Chordata</taxon>
        <taxon>Tunicata</taxon>
        <taxon>Ascidiacea</taxon>
        <taxon>Aplousobranchia</taxon>
        <taxon>Clavelinidae</taxon>
        <taxon>Clavelina</taxon>
    </lineage>
</organism>
<sequence length="193" mass="22241">MLTTLDNKCNSNVERQCHETEDPSPEKELNLFLRSQKQLWPTRKTILFDAMQTVNAFRISLNSRKKTLPSLLVSYNEAGTMKTFIVADSIHFRCNNDSRGVLGYLMQLIGCYYYYYCILLLLTGAGRGRAERPSPPFLSLFSKMTFKKCPIFEFCPLPKIIPAPVIVPALFLLRCCNKRYFGNFDCQVTIRIK</sequence>
<comment type="caution">
    <text evidence="2">The sequence shown here is derived from an EMBL/GenBank/DDBJ whole genome shotgun (WGS) entry which is preliminary data.</text>
</comment>
<feature type="transmembrane region" description="Helical" evidence="1">
    <location>
        <begin position="101"/>
        <end position="122"/>
    </location>
</feature>
<dbReference type="Proteomes" id="UP001642483">
    <property type="component" value="Unassembled WGS sequence"/>
</dbReference>
<keyword evidence="1" id="KW-0812">Transmembrane</keyword>
<protein>
    <submittedName>
        <fullName evidence="2">Uncharacterized protein</fullName>
    </submittedName>
</protein>
<evidence type="ECO:0000256" key="1">
    <source>
        <dbReference type="SAM" id="Phobius"/>
    </source>
</evidence>